<evidence type="ECO:0000313" key="3">
    <source>
        <dbReference type="Proteomes" id="UP000708208"/>
    </source>
</evidence>
<dbReference type="Proteomes" id="UP000708208">
    <property type="component" value="Unassembled WGS sequence"/>
</dbReference>
<comment type="caution">
    <text evidence="2">The sequence shown here is derived from an EMBL/GenBank/DDBJ whole genome shotgun (WGS) entry which is preliminary data.</text>
</comment>
<protein>
    <submittedName>
        <fullName evidence="2">Uncharacterized protein</fullName>
    </submittedName>
</protein>
<keyword evidence="1" id="KW-1133">Transmembrane helix</keyword>
<keyword evidence="1" id="KW-0812">Transmembrane</keyword>
<feature type="transmembrane region" description="Helical" evidence="1">
    <location>
        <begin position="84"/>
        <end position="105"/>
    </location>
</feature>
<keyword evidence="3" id="KW-1185">Reference proteome</keyword>
<accession>A0A8J2KJX6</accession>
<name>A0A8J2KJX6_9HEXA</name>
<dbReference type="EMBL" id="CAJVCH010354804">
    <property type="protein sequence ID" value="CAG7815870.1"/>
    <property type="molecule type" value="Genomic_DNA"/>
</dbReference>
<evidence type="ECO:0000313" key="2">
    <source>
        <dbReference type="EMBL" id="CAG7815870.1"/>
    </source>
</evidence>
<feature type="non-terminal residue" evidence="2">
    <location>
        <position position="1"/>
    </location>
</feature>
<gene>
    <name evidence="2" type="ORF">AFUS01_LOCUS26519</name>
</gene>
<dbReference type="AlphaFoldDB" id="A0A8J2KJX6"/>
<organism evidence="2 3">
    <name type="scientific">Allacma fusca</name>
    <dbReference type="NCBI Taxonomy" id="39272"/>
    <lineage>
        <taxon>Eukaryota</taxon>
        <taxon>Metazoa</taxon>
        <taxon>Ecdysozoa</taxon>
        <taxon>Arthropoda</taxon>
        <taxon>Hexapoda</taxon>
        <taxon>Collembola</taxon>
        <taxon>Symphypleona</taxon>
        <taxon>Sminthuridae</taxon>
        <taxon>Allacma</taxon>
    </lineage>
</organism>
<reference evidence="2" key="1">
    <citation type="submission" date="2021-06" db="EMBL/GenBank/DDBJ databases">
        <authorList>
            <person name="Hodson N. C."/>
            <person name="Mongue J. A."/>
            <person name="Jaron S. K."/>
        </authorList>
    </citation>
    <scope>NUCLEOTIDE SEQUENCE</scope>
</reference>
<proteinExistence type="predicted"/>
<sequence length="108" mass="12397">MDVYLRREHTKNYWTDRANFLQSSDMSADFDITPSVTPQKSTTISTSVTDSKESHEAQKLIGEEFKETTSVPGKLYFEYFKAAGWTWVLVSLLAYALFQVFAILANVW</sequence>
<evidence type="ECO:0000256" key="1">
    <source>
        <dbReference type="SAM" id="Phobius"/>
    </source>
</evidence>
<keyword evidence="1" id="KW-0472">Membrane</keyword>